<dbReference type="Pfam" id="PF04577">
    <property type="entry name" value="Glyco_transf_61"/>
    <property type="match status" value="1"/>
</dbReference>
<organism evidence="3 4">
    <name type="scientific">Syncephalastrum racemosum</name>
    <name type="common">Filamentous fungus</name>
    <dbReference type="NCBI Taxonomy" id="13706"/>
    <lineage>
        <taxon>Eukaryota</taxon>
        <taxon>Fungi</taxon>
        <taxon>Fungi incertae sedis</taxon>
        <taxon>Mucoromycota</taxon>
        <taxon>Mucoromycotina</taxon>
        <taxon>Mucoromycetes</taxon>
        <taxon>Mucorales</taxon>
        <taxon>Syncephalastraceae</taxon>
        <taxon>Syncephalastrum</taxon>
    </lineage>
</organism>
<keyword evidence="1" id="KW-0812">Transmembrane</keyword>
<reference evidence="3 4" key="1">
    <citation type="submission" date="2016-07" db="EMBL/GenBank/DDBJ databases">
        <title>Pervasive Adenine N6-methylation of Active Genes in Fungi.</title>
        <authorList>
            <consortium name="DOE Joint Genome Institute"/>
            <person name="Mondo S.J."/>
            <person name="Dannebaum R.O."/>
            <person name="Kuo R.C."/>
            <person name="Labutti K."/>
            <person name="Haridas S."/>
            <person name="Kuo A."/>
            <person name="Salamov A."/>
            <person name="Ahrendt S.R."/>
            <person name="Lipzen A."/>
            <person name="Sullivan W."/>
            <person name="Andreopoulos W.B."/>
            <person name="Clum A."/>
            <person name="Lindquist E."/>
            <person name="Daum C."/>
            <person name="Ramamoorthy G.K."/>
            <person name="Gryganskyi A."/>
            <person name="Culley D."/>
            <person name="Magnuson J.K."/>
            <person name="James T.Y."/>
            <person name="O'Malley M.A."/>
            <person name="Stajich J.E."/>
            <person name="Spatafora J.W."/>
            <person name="Visel A."/>
            <person name="Grigoriev I.V."/>
        </authorList>
    </citation>
    <scope>NUCLEOTIDE SEQUENCE [LARGE SCALE GENOMIC DNA]</scope>
    <source>
        <strain evidence="3 4">NRRL 2496</strain>
    </source>
</reference>
<feature type="transmembrane region" description="Helical" evidence="1">
    <location>
        <begin position="7"/>
        <end position="27"/>
    </location>
</feature>
<name>A0A1X2HFQ9_SYNRA</name>
<protein>
    <recommendedName>
        <fullName evidence="2">Glycosyltransferase 61 catalytic domain-containing protein</fullName>
    </recommendedName>
</protein>
<keyword evidence="1" id="KW-1133">Transmembrane helix</keyword>
<evidence type="ECO:0000313" key="4">
    <source>
        <dbReference type="Proteomes" id="UP000242180"/>
    </source>
</evidence>
<dbReference type="OMA" id="ETIFAYA"/>
<dbReference type="InParanoid" id="A0A1X2HFQ9"/>
<dbReference type="Proteomes" id="UP000242180">
    <property type="component" value="Unassembled WGS sequence"/>
</dbReference>
<evidence type="ECO:0000259" key="2">
    <source>
        <dbReference type="Pfam" id="PF04577"/>
    </source>
</evidence>
<keyword evidence="4" id="KW-1185">Reference proteome</keyword>
<proteinExistence type="predicted"/>
<keyword evidence="1" id="KW-0472">Membrane</keyword>
<evidence type="ECO:0000256" key="1">
    <source>
        <dbReference type="SAM" id="Phobius"/>
    </source>
</evidence>
<dbReference type="OrthoDB" id="529273at2759"/>
<dbReference type="GO" id="GO:0016757">
    <property type="term" value="F:glycosyltransferase activity"/>
    <property type="evidence" value="ECO:0007669"/>
    <property type="project" value="InterPro"/>
</dbReference>
<sequence length="537" mass="61092">MLRRKLCQLIVGIWFLLTFLLTVYYTYRINVSSKGPRISKSSWECSGTGRSRVCIVRNFCVDKYSGGFVAVDTALEQSQAESDLNINLINADQEGDAYYKPEAKLRQSLPASSATYYNETLFVYGLYAPDHYSHMLFNGLTPLYRTIHAFNKTKDDVWTYRAITSQRSSSKKPLMTTEFFSNHPDIVRDRLDLTSDQQMLLPKEPMCFSEAVIGAGNACSMSFYCEKPIEASTYTALRDDAVEYYVTQGNWRRQSDHAMHQDSGRDDLACVENMETVSQNTGKPKRVVALINRTPRTWTNILEFRQALLDQRSDYDYTIKTFSFDGGCSVASSVYLTHDVDILITPHGSQEGAALFMKDKTTVISVDARGYSEDWFAYPFIAMGRRFYTLQCQKKSCVEIDIGLANDIFGGTFVPSGEEVRECISWVNDVSPEQCILNYLPDTKNGHAHDVSSSYSKNVPRKADIPKLLKLVNETMTEQDMFRDLSYKDICDQEKCCGFNCKYALETVMYGSQLNGRMRAWSKPGDPIEESKEDWIV</sequence>
<evidence type="ECO:0000313" key="3">
    <source>
        <dbReference type="EMBL" id="ORY97742.1"/>
    </source>
</evidence>
<dbReference type="AlphaFoldDB" id="A0A1X2HFQ9"/>
<dbReference type="InterPro" id="IPR049625">
    <property type="entry name" value="Glyco_transf_61_cat"/>
</dbReference>
<accession>A0A1X2HFQ9</accession>
<comment type="caution">
    <text evidence="3">The sequence shown here is derived from an EMBL/GenBank/DDBJ whole genome shotgun (WGS) entry which is preliminary data.</text>
</comment>
<feature type="domain" description="Glycosyltransferase 61 catalytic" evidence="2">
    <location>
        <begin position="198"/>
        <end position="364"/>
    </location>
</feature>
<gene>
    <name evidence="3" type="ORF">BCR43DRAFT_490284</name>
</gene>
<dbReference type="STRING" id="13706.A0A1X2HFQ9"/>
<dbReference type="EMBL" id="MCGN01000004">
    <property type="protein sequence ID" value="ORY97742.1"/>
    <property type="molecule type" value="Genomic_DNA"/>
</dbReference>